<dbReference type="RefSeq" id="WP_278223815.1">
    <property type="nucleotide sequence ID" value="NZ_JAKZMO010000041.1"/>
</dbReference>
<dbReference type="Pfam" id="PF02332">
    <property type="entry name" value="Phenol_Hydrox"/>
    <property type="match status" value="1"/>
</dbReference>
<dbReference type="InterPro" id="IPR009078">
    <property type="entry name" value="Ferritin-like_SF"/>
</dbReference>
<reference evidence="5" key="1">
    <citation type="journal article" date="2023" name="Environ. Microbiol.">
        <title>The 2-methylpropene degradation pathway in Mycobacteriaceae family strains.</title>
        <authorList>
            <person name="Helbich S."/>
            <person name="Barrantes I."/>
            <person name="Dos Anjos Borges L.G."/>
            <person name="Pieper D.H."/>
            <person name="Vainshtein Y."/>
            <person name="Sohn K."/>
            <person name="Engesser K.H."/>
        </authorList>
    </citation>
    <scope>NUCLEOTIDE SEQUENCE</scope>
    <source>
        <strain evidence="5">IBE100</strain>
    </source>
</reference>
<gene>
    <name evidence="5" type="ORF">MNO81_28275</name>
</gene>
<dbReference type="InterPro" id="IPR012348">
    <property type="entry name" value="RNR-like"/>
</dbReference>
<dbReference type="EMBL" id="JAKZMO010000041">
    <property type="protein sequence ID" value="MDG5486709.1"/>
    <property type="molecule type" value="Genomic_DNA"/>
</dbReference>
<dbReference type="SUPFAM" id="SSF47240">
    <property type="entry name" value="Ferritin-like"/>
    <property type="match status" value="1"/>
</dbReference>
<dbReference type="InterPro" id="IPR003430">
    <property type="entry name" value="Phenol_Hydrox"/>
</dbReference>
<evidence type="ECO:0000256" key="3">
    <source>
        <dbReference type="ARBA" id="ARBA00023033"/>
    </source>
</evidence>
<keyword evidence="3" id="KW-0503">Monooxygenase</keyword>
<proteinExistence type="predicted"/>
<dbReference type="Proteomes" id="UP001154266">
    <property type="component" value="Unassembled WGS sequence"/>
</dbReference>
<evidence type="ECO:0000313" key="6">
    <source>
        <dbReference type="Proteomes" id="UP001154266"/>
    </source>
</evidence>
<keyword evidence="6" id="KW-1185">Reference proteome</keyword>
<dbReference type="EC" id="1.14.13.227" evidence="1"/>
<evidence type="ECO:0000256" key="2">
    <source>
        <dbReference type="ARBA" id="ARBA00023002"/>
    </source>
</evidence>
<comment type="caution">
    <text evidence="5">The sequence shown here is derived from an EMBL/GenBank/DDBJ whole genome shotgun (WGS) entry which is preliminary data.</text>
</comment>
<accession>A0ABT6GZD0</accession>
<name>A0ABT6GZD0_MYCGU</name>
<organism evidence="5 6">
    <name type="scientific">Mycolicibacterium gadium</name>
    <name type="common">Mycobacterium gadium</name>
    <dbReference type="NCBI Taxonomy" id="1794"/>
    <lineage>
        <taxon>Bacteria</taxon>
        <taxon>Bacillati</taxon>
        <taxon>Actinomycetota</taxon>
        <taxon>Actinomycetes</taxon>
        <taxon>Mycobacteriales</taxon>
        <taxon>Mycobacteriaceae</taxon>
        <taxon>Mycolicibacterium</taxon>
    </lineage>
</organism>
<evidence type="ECO:0000256" key="1">
    <source>
        <dbReference type="ARBA" id="ARBA00012710"/>
    </source>
</evidence>
<comment type="catalytic activity">
    <reaction evidence="4">
        <text>propane + NADH + O2 + H(+) = propan-2-ol + NAD(+) + H2O</text>
        <dbReference type="Rhea" id="RHEA:49992"/>
        <dbReference type="ChEBI" id="CHEBI:15377"/>
        <dbReference type="ChEBI" id="CHEBI:15378"/>
        <dbReference type="ChEBI" id="CHEBI:15379"/>
        <dbReference type="ChEBI" id="CHEBI:17824"/>
        <dbReference type="ChEBI" id="CHEBI:32879"/>
        <dbReference type="ChEBI" id="CHEBI:57540"/>
        <dbReference type="ChEBI" id="CHEBI:57945"/>
        <dbReference type="EC" id="1.14.13.227"/>
    </reaction>
</comment>
<evidence type="ECO:0000256" key="4">
    <source>
        <dbReference type="ARBA" id="ARBA00048941"/>
    </source>
</evidence>
<dbReference type="Gene3D" id="1.10.620.20">
    <property type="entry name" value="Ribonucleotide Reductase, subunit A"/>
    <property type="match status" value="1"/>
</dbReference>
<keyword evidence="2" id="KW-0560">Oxidoreductase</keyword>
<evidence type="ECO:0000313" key="5">
    <source>
        <dbReference type="EMBL" id="MDG5486709.1"/>
    </source>
</evidence>
<sequence>MGYELRTNAIEPRRNTFDGLAARFGDKPATRYQEGTYYVQPTEHFHFRPFWAPEHQLYDPDYTVLKLTDPYNYSDPRQFYYNTYVSSRADHYEAFGKTLKYIEDRGMFDRLPENWHSMMVQSIVPLRHYEAGAQLISINACRFAWGTTISQASAYAAFDRIGTSQLLSMIGLSIGGGGQEKLAEAKDHWMEDHYLQPLRRFIEEAIIEQDWASGMIALDLADAQLYPLLFEHLDERALFRGAGAYSLIAQHFSSWYSNQQKWLMPLYKAWAQDPEHGEANREAMGAMISRWHHLAYEGVRALAKGIETRAGSTSIASAAERFSAASLARLAKLDIPVSTQKVHHD</sequence>
<protein>
    <recommendedName>
        <fullName evidence="1">propane 2-monooxygenase</fullName>
        <ecNumber evidence="1">1.14.13.227</ecNumber>
    </recommendedName>
</protein>